<dbReference type="Gene3D" id="1.20.58.340">
    <property type="entry name" value="Magnesium transport protein CorA, transmembrane region"/>
    <property type="match status" value="1"/>
</dbReference>
<dbReference type="SUPFAM" id="SSF144083">
    <property type="entry name" value="Magnesium transport protein CorA, transmembrane region"/>
    <property type="match status" value="1"/>
</dbReference>
<evidence type="ECO:0000256" key="5">
    <source>
        <dbReference type="SAM" id="MobiDB-lite"/>
    </source>
</evidence>
<comment type="subcellular location">
    <subcellularLocation>
        <location evidence="1">Membrane</location>
        <topology evidence="1">Multi-pass membrane protein</topology>
    </subcellularLocation>
</comment>
<accession>A0AAE0K5Z5</accession>
<feature type="region of interest" description="Disordered" evidence="5">
    <location>
        <begin position="28"/>
        <end position="54"/>
    </location>
</feature>
<name>A0AAE0K5Z5_9PEZI</name>
<keyword evidence="8" id="KW-1185">Reference proteome</keyword>
<dbReference type="EMBL" id="JAULSN010000005">
    <property type="protein sequence ID" value="KAK3370833.1"/>
    <property type="molecule type" value="Genomic_DNA"/>
</dbReference>
<evidence type="ECO:0000256" key="3">
    <source>
        <dbReference type="ARBA" id="ARBA00022989"/>
    </source>
</evidence>
<dbReference type="InterPro" id="IPR045863">
    <property type="entry name" value="CorA_TM1_TM2"/>
</dbReference>
<dbReference type="InterPro" id="IPR002523">
    <property type="entry name" value="MgTranspt_CorA/ZnTranspt_ZntB"/>
</dbReference>
<dbReference type="GO" id="GO:0016020">
    <property type="term" value="C:membrane"/>
    <property type="evidence" value="ECO:0007669"/>
    <property type="project" value="UniProtKB-SubCell"/>
</dbReference>
<proteinExistence type="predicted"/>
<feature type="transmembrane region" description="Helical" evidence="6">
    <location>
        <begin position="428"/>
        <end position="447"/>
    </location>
</feature>
<keyword evidence="4 6" id="KW-0472">Membrane</keyword>
<dbReference type="GO" id="GO:0046873">
    <property type="term" value="F:metal ion transmembrane transporter activity"/>
    <property type="evidence" value="ECO:0007669"/>
    <property type="project" value="InterPro"/>
</dbReference>
<sequence>MDRSGEWLTGNEEYQRFIKRLCGFDPRLRQRDPKATSRSPWPPRPGNGKVAVIESSPDGAYRGPIYFHDPAGFKTYLRGTPCEANSCVIILEAMDRDFIGLLGAHFSIPPALFAQHDRVTPPSIDSSLENDSIALPTSTATQEHVILPYAEPICLEGNIHGKNKIVCAETGRLISATRTLGEFSNVYISSRKCSVWRRRRAGDERGWDCVVVTDPPLKNARLAHDPKPIPVMRTLFQGGYLDFVPFADQLRAGKGPPRTSMLEDLCFYIVEHHKLLDPDDPDSILLVCQKIIASHFRKHSEFLQAQIYTIHHRMSHLYKLDIFTTDAIEMQWSDTQALQWRLTDWVIAIESITMQCRMPPRQQPDAAAPVGWADIGADFSYLLMRYRDIRHQAEVLSSSITGLAGISGNRHASVEQTLSRQEARSMKALTFVGLVFIPLGLVASLFGVPNPYGPGGEMFWVYFAVSLPLSLLTFTMYFLFNGEFRTGRWVHSMLMSGYGAVSARMLREKDMSVGLSAIE</sequence>
<evidence type="ECO:0000313" key="7">
    <source>
        <dbReference type="EMBL" id="KAK3370833.1"/>
    </source>
</evidence>
<dbReference type="Proteomes" id="UP001287356">
    <property type="component" value="Unassembled WGS sequence"/>
</dbReference>
<keyword evidence="2 6" id="KW-0812">Transmembrane</keyword>
<evidence type="ECO:0000256" key="6">
    <source>
        <dbReference type="SAM" id="Phobius"/>
    </source>
</evidence>
<dbReference type="AlphaFoldDB" id="A0AAE0K5Z5"/>
<evidence type="ECO:0000256" key="1">
    <source>
        <dbReference type="ARBA" id="ARBA00004141"/>
    </source>
</evidence>
<evidence type="ECO:0000313" key="8">
    <source>
        <dbReference type="Proteomes" id="UP001287356"/>
    </source>
</evidence>
<dbReference type="Pfam" id="PF01544">
    <property type="entry name" value="CorA"/>
    <property type="match status" value="1"/>
</dbReference>
<feature type="transmembrane region" description="Helical" evidence="6">
    <location>
        <begin position="459"/>
        <end position="480"/>
    </location>
</feature>
<keyword evidence="3 6" id="KW-1133">Transmembrane helix</keyword>
<protein>
    <submittedName>
        <fullName evidence="7">Uncharacterized protein</fullName>
    </submittedName>
</protein>
<gene>
    <name evidence="7" type="ORF">B0T24DRAFT_627165</name>
</gene>
<evidence type="ECO:0000256" key="2">
    <source>
        <dbReference type="ARBA" id="ARBA00022692"/>
    </source>
</evidence>
<organism evidence="7 8">
    <name type="scientific">Lasiosphaeria ovina</name>
    <dbReference type="NCBI Taxonomy" id="92902"/>
    <lineage>
        <taxon>Eukaryota</taxon>
        <taxon>Fungi</taxon>
        <taxon>Dikarya</taxon>
        <taxon>Ascomycota</taxon>
        <taxon>Pezizomycotina</taxon>
        <taxon>Sordariomycetes</taxon>
        <taxon>Sordariomycetidae</taxon>
        <taxon>Sordariales</taxon>
        <taxon>Lasiosphaeriaceae</taxon>
        <taxon>Lasiosphaeria</taxon>
    </lineage>
</organism>
<reference evidence="7" key="2">
    <citation type="submission" date="2023-06" db="EMBL/GenBank/DDBJ databases">
        <authorList>
            <consortium name="Lawrence Berkeley National Laboratory"/>
            <person name="Haridas S."/>
            <person name="Hensen N."/>
            <person name="Bonometti L."/>
            <person name="Westerberg I."/>
            <person name="Brannstrom I.O."/>
            <person name="Guillou S."/>
            <person name="Cros-Aarteil S."/>
            <person name="Calhoun S."/>
            <person name="Kuo A."/>
            <person name="Mondo S."/>
            <person name="Pangilinan J."/>
            <person name="Riley R."/>
            <person name="Labutti K."/>
            <person name="Andreopoulos B."/>
            <person name="Lipzen A."/>
            <person name="Chen C."/>
            <person name="Yanf M."/>
            <person name="Daum C."/>
            <person name="Ng V."/>
            <person name="Clum A."/>
            <person name="Steindorff A."/>
            <person name="Ohm R."/>
            <person name="Martin F."/>
            <person name="Silar P."/>
            <person name="Natvig D."/>
            <person name="Lalanne C."/>
            <person name="Gautier V."/>
            <person name="Ament-Velasquez S.L."/>
            <person name="Kruys A."/>
            <person name="Hutchinson M.I."/>
            <person name="Powell A.J."/>
            <person name="Barry K."/>
            <person name="Miller A.N."/>
            <person name="Grigoriev I.V."/>
            <person name="Debuchy R."/>
            <person name="Gladieux P."/>
            <person name="Thoren M.H."/>
            <person name="Johannesson H."/>
        </authorList>
    </citation>
    <scope>NUCLEOTIDE SEQUENCE</scope>
    <source>
        <strain evidence="7">CBS 958.72</strain>
    </source>
</reference>
<reference evidence="7" key="1">
    <citation type="journal article" date="2023" name="Mol. Phylogenet. Evol.">
        <title>Genome-scale phylogeny and comparative genomics of the fungal order Sordariales.</title>
        <authorList>
            <person name="Hensen N."/>
            <person name="Bonometti L."/>
            <person name="Westerberg I."/>
            <person name="Brannstrom I.O."/>
            <person name="Guillou S."/>
            <person name="Cros-Aarteil S."/>
            <person name="Calhoun S."/>
            <person name="Haridas S."/>
            <person name="Kuo A."/>
            <person name="Mondo S."/>
            <person name="Pangilinan J."/>
            <person name="Riley R."/>
            <person name="LaButti K."/>
            <person name="Andreopoulos B."/>
            <person name="Lipzen A."/>
            <person name="Chen C."/>
            <person name="Yan M."/>
            <person name="Daum C."/>
            <person name="Ng V."/>
            <person name="Clum A."/>
            <person name="Steindorff A."/>
            <person name="Ohm R.A."/>
            <person name="Martin F."/>
            <person name="Silar P."/>
            <person name="Natvig D.O."/>
            <person name="Lalanne C."/>
            <person name="Gautier V."/>
            <person name="Ament-Velasquez S.L."/>
            <person name="Kruys A."/>
            <person name="Hutchinson M.I."/>
            <person name="Powell A.J."/>
            <person name="Barry K."/>
            <person name="Miller A.N."/>
            <person name="Grigoriev I.V."/>
            <person name="Debuchy R."/>
            <person name="Gladieux P."/>
            <person name="Hiltunen Thoren M."/>
            <person name="Johannesson H."/>
        </authorList>
    </citation>
    <scope>NUCLEOTIDE SEQUENCE</scope>
    <source>
        <strain evidence="7">CBS 958.72</strain>
    </source>
</reference>
<evidence type="ECO:0000256" key="4">
    <source>
        <dbReference type="ARBA" id="ARBA00023136"/>
    </source>
</evidence>
<comment type="caution">
    <text evidence="7">The sequence shown here is derived from an EMBL/GenBank/DDBJ whole genome shotgun (WGS) entry which is preliminary data.</text>
</comment>